<dbReference type="SUPFAM" id="SSF81296">
    <property type="entry name" value="E set domains"/>
    <property type="match status" value="1"/>
</dbReference>
<keyword evidence="6" id="KW-1185">Reference proteome</keyword>
<evidence type="ECO:0000256" key="1">
    <source>
        <dbReference type="ARBA" id="ARBA00022729"/>
    </source>
</evidence>
<evidence type="ECO:0000313" key="5">
    <source>
        <dbReference type="EMBL" id="MBD2501499.1"/>
    </source>
</evidence>
<dbReference type="InterPro" id="IPR046540">
    <property type="entry name" value="DMFA2_C"/>
</dbReference>
<feature type="domain" description="SbsA Ig-like" evidence="2">
    <location>
        <begin position="930"/>
        <end position="1038"/>
    </location>
</feature>
<name>A0ABR8D483_9NOST</name>
<evidence type="ECO:0000313" key="6">
    <source>
        <dbReference type="Proteomes" id="UP000661112"/>
    </source>
</evidence>
<dbReference type="InterPro" id="IPR014756">
    <property type="entry name" value="Ig_E-set"/>
</dbReference>
<organism evidence="5 6">
    <name type="scientific">Anabaena azotica FACHB-119</name>
    <dbReference type="NCBI Taxonomy" id="947527"/>
    <lineage>
        <taxon>Bacteria</taxon>
        <taxon>Bacillati</taxon>
        <taxon>Cyanobacteriota</taxon>
        <taxon>Cyanophyceae</taxon>
        <taxon>Nostocales</taxon>
        <taxon>Nostocaceae</taxon>
        <taxon>Anabaena</taxon>
        <taxon>Anabaena azotica</taxon>
    </lineage>
</organism>
<comment type="caution">
    <text evidence="5">The sequence shown here is derived from an EMBL/GenBank/DDBJ whole genome shotgun (WGS) entry which is preliminary data.</text>
</comment>
<accession>A0ABR8D483</accession>
<dbReference type="Proteomes" id="UP000661112">
    <property type="component" value="Unassembled WGS sequence"/>
</dbReference>
<dbReference type="InterPro" id="IPR014755">
    <property type="entry name" value="Cu-Rt/internalin_Ig-like"/>
</dbReference>
<protein>
    <submittedName>
        <fullName evidence="5">DUF4082 domain-containing protein</fullName>
    </submittedName>
</protein>
<dbReference type="Gene3D" id="2.60.40.650">
    <property type="match status" value="1"/>
</dbReference>
<feature type="domain" description="DUF4082" evidence="3">
    <location>
        <begin position="658"/>
        <end position="804"/>
    </location>
</feature>
<dbReference type="Pfam" id="PF13205">
    <property type="entry name" value="Big_5"/>
    <property type="match status" value="2"/>
</dbReference>
<sequence>MKKLLRMMFLIFLTIVLVLGTNGHGQFAMQKVVAVSSCNSPANKIMEENCMSGNPASEWDVDGAGSPDIQGFATDISYNKGQTVNFKIKTTGTNYRLDIYRMGYYGGNGARKVDTVSPSTSQIANARNQPACNKDSSTALYDCGNWNVSGSWTIPSDATSGIYFAKAVLIGGLTGSSHIVFIVRDDASTSDILFQTADTTWQAYNQYGGASLYFGGPGSQGGAYKVSYNRPFNTRSVDNGQDWLFNAEYPMVRWLEANGYDVTYFTGVDSDRYGDLIKNHKVFLSVAHDEYWSKQQRQKVEAARDDGVHLAFFSGNEVYWKTRWENSIDGSGTPYRTLVCYKETHANAKIDPSPEWTGTWRDPRFSPPADGGRPENSLTGTLFTVNDGATTAIQVPAEDGKLRFWRNTSVANLAPGSTATLTERTLGYEWDEDIDNGFRPTGSIRMSTTTVNNAPVLTDFGSTFGSGTAIHHLTLYKYKGSTGKNALVFGSGTVQWSWGLDGNHDRGNTTPNLSMQQATVNLFADMGVQPATPQSGIVPASLSSDLQTPTSIITSPTNGANIQTNTSVTITGTASDFGGGIVGGVEVSVDNGATWHPANGRANWSYVWKPTTTGTYTIKSRAIDDSGNLETLVSSVTVTVGARCNTTSPCTSIWDSSTVPSVLADSETRAVELGLKFRSQISGYITGLRFYKSPQNTGTHVGTLWNSNGTQLARATFSNETASGWQQVNFSTPVAITANTTYVASYHTNVGRYSIDSGYFANSGVDSYPLYAFSNSESGGNGVYAYNANPTFPNSSFNSSNYWVDVVFASSLGPDTTAPTVTATTPANNATGVSTNSSITVAFSEAIDAATINGNTFELRNANDNTLVTASITYNSSNNTAALKPNTALVGNTTYIATVKGGTTDPKVKDTAGNALAANFSWLFTTGVPDTTPPTVTATSPMSNATEVSVGNSVMATFSEAIDPATINSNTFELRNSNNSLITATVTYNAGNNTATLTPSSFLAASTTYTATIKGGATGVKDSAGNALVSNYTWTFTTGAASFTIWNSTATPALLADQETSAVEVGVKFRSTVAGKVTGIRFYKSSLNTGTHVGTLWSSTGTQLARATFINETASGWQQVNFATPVSITANTVYVVSYHTNVGRYSIDKNYFNNSGVSNTPLYALRNGESGGNGVYRYSSTPAFPNSSYQSSNYWVDVVFTPN</sequence>
<feature type="domain" description="DUF4082" evidence="3">
    <location>
        <begin position="1050"/>
        <end position="1196"/>
    </location>
</feature>
<feature type="domain" description="SbsA Ig-like" evidence="2">
    <location>
        <begin position="815"/>
        <end position="926"/>
    </location>
</feature>
<dbReference type="InterPro" id="IPR032812">
    <property type="entry name" value="SbsA_Ig"/>
</dbReference>
<dbReference type="EMBL" id="JACJSG010000015">
    <property type="protein sequence ID" value="MBD2501499.1"/>
    <property type="molecule type" value="Genomic_DNA"/>
</dbReference>
<dbReference type="Pfam" id="PF20254">
    <property type="entry name" value="DMFA2_C"/>
    <property type="match status" value="1"/>
</dbReference>
<dbReference type="Pfam" id="PF13313">
    <property type="entry name" value="DUF4082"/>
    <property type="match status" value="2"/>
</dbReference>
<proteinExistence type="predicted"/>
<gene>
    <name evidence="5" type="ORF">H6G83_12960</name>
</gene>
<evidence type="ECO:0000259" key="2">
    <source>
        <dbReference type="Pfam" id="PF13205"/>
    </source>
</evidence>
<dbReference type="Pfam" id="PF17957">
    <property type="entry name" value="Big_7"/>
    <property type="match status" value="1"/>
</dbReference>
<keyword evidence="1" id="KW-0732">Signal</keyword>
<evidence type="ECO:0000259" key="3">
    <source>
        <dbReference type="Pfam" id="PF13313"/>
    </source>
</evidence>
<feature type="domain" description="N,N-dimethylformamidase beta subunit-like C-terminal" evidence="4">
    <location>
        <begin position="97"/>
        <end position="503"/>
    </location>
</feature>
<evidence type="ECO:0000259" key="4">
    <source>
        <dbReference type="Pfam" id="PF20254"/>
    </source>
</evidence>
<dbReference type="InterPro" id="IPR025141">
    <property type="entry name" value="DUF4082"/>
</dbReference>
<dbReference type="Gene3D" id="2.60.40.1220">
    <property type="match status" value="2"/>
</dbReference>
<reference evidence="5 6" key="1">
    <citation type="journal article" date="2020" name="ISME J.">
        <title>Comparative genomics reveals insights into cyanobacterial evolution and habitat adaptation.</title>
        <authorList>
            <person name="Chen M.Y."/>
            <person name="Teng W.K."/>
            <person name="Zhao L."/>
            <person name="Hu C.X."/>
            <person name="Zhou Y.K."/>
            <person name="Han B.P."/>
            <person name="Song L.R."/>
            <person name="Shu W.S."/>
        </authorList>
    </citation>
    <scope>NUCLEOTIDE SEQUENCE [LARGE SCALE GENOMIC DNA]</scope>
    <source>
        <strain evidence="5 6">FACHB-119</strain>
    </source>
</reference>